<dbReference type="EMBL" id="BART01041475">
    <property type="protein sequence ID" value="GAH26212.1"/>
    <property type="molecule type" value="Genomic_DNA"/>
</dbReference>
<dbReference type="AlphaFoldDB" id="X1E101"/>
<gene>
    <name evidence="1" type="ORF">S01H4_66715</name>
</gene>
<sequence length="45" mass="5252">MDFSIFIIIMAVVVVGMAWHANSSKRNKIYCSFTRVNKTEIKRFV</sequence>
<organism evidence="1">
    <name type="scientific">marine sediment metagenome</name>
    <dbReference type="NCBI Taxonomy" id="412755"/>
    <lineage>
        <taxon>unclassified sequences</taxon>
        <taxon>metagenomes</taxon>
        <taxon>ecological metagenomes</taxon>
    </lineage>
</organism>
<proteinExistence type="predicted"/>
<reference evidence="1" key="1">
    <citation type="journal article" date="2014" name="Front. Microbiol.">
        <title>High frequency of phylogenetically diverse reductive dehalogenase-homologous genes in deep subseafloor sedimentary metagenomes.</title>
        <authorList>
            <person name="Kawai M."/>
            <person name="Futagami T."/>
            <person name="Toyoda A."/>
            <person name="Takaki Y."/>
            <person name="Nishi S."/>
            <person name="Hori S."/>
            <person name="Arai W."/>
            <person name="Tsubouchi T."/>
            <person name="Morono Y."/>
            <person name="Uchiyama I."/>
            <person name="Ito T."/>
            <person name="Fujiyama A."/>
            <person name="Inagaki F."/>
            <person name="Takami H."/>
        </authorList>
    </citation>
    <scope>NUCLEOTIDE SEQUENCE</scope>
    <source>
        <strain evidence="1">Expedition CK06-06</strain>
    </source>
</reference>
<feature type="non-terminal residue" evidence="1">
    <location>
        <position position="45"/>
    </location>
</feature>
<accession>X1E101</accession>
<protein>
    <submittedName>
        <fullName evidence="1">Uncharacterized protein</fullName>
    </submittedName>
</protein>
<evidence type="ECO:0000313" key="1">
    <source>
        <dbReference type="EMBL" id="GAH26212.1"/>
    </source>
</evidence>
<comment type="caution">
    <text evidence="1">The sequence shown here is derived from an EMBL/GenBank/DDBJ whole genome shotgun (WGS) entry which is preliminary data.</text>
</comment>
<name>X1E101_9ZZZZ</name>